<proteinExistence type="predicted"/>
<evidence type="ECO:0000313" key="3">
    <source>
        <dbReference type="EMBL" id="OAM89730.1"/>
    </source>
</evidence>
<dbReference type="SUPFAM" id="SSF51126">
    <property type="entry name" value="Pectin lyase-like"/>
    <property type="match status" value="2"/>
</dbReference>
<dbReference type="InterPro" id="IPR004899">
    <property type="entry name" value="Pertactin_central"/>
</dbReference>
<dbReference type="InterPro" id="IPR006626">
    <property type="entry name" value="PbH1"/>
</dbReference>
<keyword evidence="4" id="KW-1185">Reference proteome</keyword>
<dbReference type="RefSeq" id="WP_068770446.1">
    <property type="nucleotide sequence ID" value="NZ_CP109796.1"/>
</dbReference>
<dbReference type="Gene3D" id="2.160.20.20">
    <property type="match status" value="1"/>
</dbReference>
<dbReference type="Pfam" id="PF03212">
    <property type="entry name" value="Pertactin"/>
    <property type="match status" value="1"/>
</dbReference>
<dbReference type="InterPro" id="IPR005546">
    <property type="entry name" value="Autotransporte_beta"/>
</dbReference>
<sequence>MSRSSTLTGNGSINASGTGLALGSGASFTVGSSNEYKGGKVGISLENTATLTNSGTIIGTDVTGVETKSGSVLVTNNAGGLIQGGSSAVSLAAGGTVINSGTMTGTSVLGVGIYSNGSARISNEAGALIQGNHSGVAFAVGGTVSNSGTIKGTDGYGVLVNAGLASVTNNAGGLIQGPWAVFLLGGGTVTNSGTILGINYDGVRMEASGLVINSGLIETSGDNAVELVSGGTVSNAGRIQSTLGRSIYTSNAATVISNTTTGLIQSDSVSVHLASGGTLYNSGTIIGTGTSTSRGIYSGDAATFISNTTTGLIVGATSGVHLASGGTLYNSGTIRSSMNTVWIQGTPGLVVNSGFIESLKDAAMQIESGGTVKNTGTIQGNLGISVKNTGLYIENAGGALITTATHATLQLDASSTVFNAGRIESGFTAGILALNQAVITNTTTGLIQGGSTGVHFSSGGTLVNSGTILGSTSKAGSVGVRSNGLTTITNRGYIEGHSQGVYFNAGAAGSTLVNSGTIRALMGSIGVVSETSVLVSNTAGGLIEGSDIAVSLLNGGTVANSGRIIGGTTGVQLGNGGVITNSGTITGTTGYGVRVIEGLASITNNVGGLINGGIYAGGTTTVLNNGLLTGTLGIYLSKGSTLAGSGSINASGTALALGNGVSFTVGSSNEYKGGKVGSSFENTGTLTNSGKIIGTDNFGVEAKTGSVLVTNNAAALIQGGTYGVSLAYGGTVINSGTIIGTGVESYGIHSATTAAVITNAGLIHGSHDGIKIMSGGVVNNTGRIIGLNASGVYANDVALITNTGGLISGSSVGVYLYAGGTLSNTGTVSGKGDYGVRTGIGVGKIINSADGVIDGGIYAYGITSVTNDGRVIGARGIELGASSTLTGTGSVDVTGTALKLASGLKHTNAPGALLRGGQAGVSFVGAGTLTNSGTIIGTNGTGVEAKIGSVLVSNTSTGFIQGGTYGVYLAVSSTVTNAGRITGSTTAVQLYQGGEIINGIGGLIQSDTTGIWISGGTVRNSGTISGMQGYGIHSLGNFALINSVEGVIRSVGGYGMNLGAGGTVTNAGTITSAGNNAIFAPVSAFVSNTTTGLIQGGYAGVGLSMGGTIKNSGTISGANDYAVYVEGGMAEVDNNEDGVIEGGIYAGGTTTVINDGRVIGARGILLGASSSLTGTGSIDVAGSALTLASGLSHTNVSGVFLRGGQAGVSFAGAGTLTNSGTVIGTTNTGVQANTGSVLVANTTTGQIQGGHAGVMIAAGGTVSNSGTIIGTNGYGISATNAVASVSNTTGALIKGSTYGVSLASGGTVLNSGTILGSTSNAGSIGVLTNALSAITNSGYIEGYSRGVYFNAGAAGSTLVNSGIIRAIMGSDGVVSEASVLVSNTAGGLINGSDIGVRLQGGGTVSNAGSITGGTTGIQLGQGGVIANTGTIIGTNGYGVSATNAIAYVSNTTGALIRGGTVGVSLASGGTVLNSGTIQGSTGNAGSIGVLTNALSAITNSGHINGSDVAVRLQGGGTVSNAGFITGGTTGIQFGQGGVIANTGTIIGTNGYGISATNAVTYVSNTTGALIEGGTVGVSLASGGTVLNSGTILGSTSKAGSVGVHSNGLATIANRGYIEGYSRGVYFNAGAAGSTLVNSGTIRALMGSDGVVSEANVLVSNTAGGLINGSDIAVRLQGGGTVSNAGFITGGTTGIQLGQGGVIANIGTIIGTNGYGISATNAVTYVSNTTGALIKGGQAGVYLTSGGTVTNAGTITGIGTDGIRMDRTGLVVNSGLVEGSGDDAVQLSYGGTVQNTGTLRGEYGVYASDGSILIKNDVGALVTATYNAILLSAGGTVVNAGIIQSADDMAFNASGGAVVVTNTTGGVIRGPGYAVWIGSNSANEVNLWNSSTLAGNLLVAGTASRFTLNGDFSGTQRYANAVTGSTEFSGTLIKTGTGVWAIDSNPGAGMKQAATLVQAGTLQVEWAGHQLNNAAVNIAAAATLQVSASVGTGTTTLVNPLTGAGLLDLIGTAGASNPKVTFALAPAMGSAFTGTVAVRGVSQTTVFDLATSETALTNALLKLNTNSKTSLDANRTVGGLDLAGGTLLTKSNTSAADLAPYVLTTGTLMSTGNGSTIGVDTDVLSGITLPLPPVAGLNANVFDVDVTPLDTLHSGTIVHSATSTIANGVTYAMVDSSGSALPSGTSTISFGQNGLDPVGVNTYGYNALHQRNTDGSGNIVLNYGLISIASIHATEQIILDPTGSLDKTLGAKLTGTGAGFTFTGTETITLAHSGNNYTGSTLVRSSAWIKAAVNNVIASSTKVTLADVGTGFDLGGYDQTLQNLSGAGSIRLGGKTLTVANTGTGLTLSGAITDNGLSGGIVLTAGSEWTLTGKNTYTGQTAIGSGAKLQLGTGGTSGMIADASAVANSGTLVINRSDDLIYGGAVTGSGVLVQRGTGKTTLTGANQIGGGLFIENGTLEIGQNDSRGWQSETIAPNVRVDATAALIFNRSGMVTYTGVISGAGEVRTIGSGVLALTRAQTYTGDTRVTGGTLRLAIANAIQSSAKVHLTNGTLDLNSNPQRIQNLVSDNGVVRYSTASGTATAYTTLMINGNLEGTSTHLMNVDLVGSLSDKLMVLGQVSGTHFVHFTPTTDPTLLNDPQRTYSLAVGKLGDGSTAVVESDGIESGMRTYQLYKGDGGLILTDENNYYLSGGSALSRAADAILLTAGVMGTDWHYSLDNVHKRIGEIRGSFDDSGAVWVRMNNYRLNAGAGLGGSSFEQDSFGLTAGCDKEVFTDGKNQIIAGGYLGINQSARTFDEYGDGSTGTLGLGFYGLWLYDNSWFADATLSFGRMSNDLNARGVDGHVSRGTYSQRTQSISIEVGRRFAKGIYWVEPSMQAALAWINGTQYTVSNGVVRDMRVDVGNSEAWQYRWQLRIGAVYGNWQPYMKLGSVKSDTRGGEVTAEDRTYEPWFDGWRFETGAGVNYLIEGRGQLYLDYEYNHATRYERPWSLTLGYRHFW</sequence>
<dbReference type="Pfam" id="PF12951">
    <property type="entry name" value="PATR"/>
    <property type="match status" value="4"/>
</dbReference>
<evidence type="ECO:0000259" key="2">
    <source>
        <dbReference type="PROSITE" id="PS51208"/>
    </source>
</evidence>
<dbReference type="PRINTS" id="PR01484">
    <property type="entry name" value="PRTACTNFAMLY"/>
</dbReference>
<dbReference type="STRING" id="1184151.AW736_11830"/>
<gene>
    <name evidence="3" type="ORF">AW736_11830</name>
</gene>
<evidence type="ECO:0000313" key="4">
    <source>
        <dbReference type="Proteomes" id="UP000078486"/>
    </source>
</evidence>
<dbReference type="InterPro" id="IPR013425">
    <property type="entry name" value="Autotrns_rpt"/>
</dbReference>
<dbReference type="SMART" id="SM00869">
    <property type="entry name" value="Autotransporter"/>
    <property type="match status" value="1"/>
</dbReference>
<keyword evidence="1" id="KW-0732">Signal</keyword>
<accession>A0A178IIJ3</accession>
<dbReference type="SMART" id="SM00710">
    <property type="entry name" value="PbH1"/>
    <property type="match status" value="16"/>
</dbReference>
<dbReference type="EMBL" id="LRRQ01000077">
    <property type="protein sequence ID" value="OAM89730.1"/>
    <property type="molecule type" value="Genomic_DNA"/>
</dbReference>
<dbReference type="InterPro" id="IPR036709">
    <property type="entry name" value="Autotransporte_beta_dom_sf"/>
</dbReference>
<name>A0A178IIJ3_9BACT</name>
<dbReference type="InterPro" id="IPR012332">
    <property type="entry name" value="Autotransporter_pectin_lyase_C"/>
</dbReference>
<dbReference type="PROSITE" id="PS51208">
    <property type="entry name" value="AUTOTRANSPORTER"/>
    <property type="match status" value="1"/>
</dbReference>
<dbReference type="InterPro" id="IPR003991">
    <property type="entry name" value="Pertactin_virulence_factor"/>
</dbReference>
<protein>
    <recommendedName>
        <fullName evidence="2">Autotransporter domain-containing protein</fullName>
    </recommendedName>
</protein>
<feature type="domain" description="Autotransporter" evidence="2">
    <location>
        <begin position="2730"/>
        <end position="2998"/>
    </location>
</feature>
<dbReference type="InterPro" id="IPR011050">
    <property type="entry name" value="Pectin_lyase_fold/virulence"/>
</dbReference>
<comment type="caution">
    <text evidence="3">The sequence shown here is derived from an EMBL/GenBank/DDBJ whole genome shotgun (WGS) entry which is preliminary data.</text>
</comment>
<dbReference type="SUPFAM" id="SSF103515">
    <property type="entry name" value="Autotransporter"/>
    <property type="match status" value="1"/>
</dbReference>
<reference evidence="3 4" key="1">
    <citation type="submission" date="2016-01" db="EMBL/GenBank/DDBJ databases">
        <title>High potential of lignocellulose degradation of a new Verrucomicrobia species.</title>
        <authorList>
            <person name="Wang Y."/>
            <person name="Shi Y."/>
            <person name="Qiu Z."/>
            <person name="Liu S."/>
            <person name="Yang H."/>
        </authorList>
    </citation>
    <scope>NUCLEOTIDE SEQUENCE [LARGE SCALE GENOMIC DNA]</scope>
    <source>
        <strain evidence="3 4">TSB47</strain>
    </source>
</reference>
<organism evidence="3 4">
    <name type="scientific">Termitidicoccus mucosus</name>
    <dbReference type="NCBI Taxonomy" id="1184151"/>
    <lineage>
        <taxon>Bacteria</taxon>
        <taxon>Pseudomonadati</taxon>
        <taxon>Verrucomicrobiota</taxon>
        <taxon>Opitutia</taxon>
        <taxon>Opitutales</taxon>
        <taxon>Opitutaceae</taxon>
        <taxon>Termitidicoccus</taxon>
    </lineage>
</organism>
<evidence type="ECO:0000256" key="1">
    <source>
        <dbReference type="ARBA" id="ARBA00022729"/>
    </source>
</evidence>
<dbReference type="Proteomes" id="UP000078486">
    <property type="component" value="Unassembled WGS sequence"/>
</dbReference>
<dbReference type="OrthoDB" id="90621at2"/>